<dbReference type="EMBL" id="FMJD01000008">
    <property type="protein sequence ID" value="SCM76509.1"/>
    <property type="molecule type" value="Genomic_DNA"/>
</dbReference>
<keyword evidence="3 6" id="KW-0812">Transmembrane</keyword>
<feature type="transmembrane region" description="Helical" evidence="6">
    <location>
        <begin position="213"/>
        <end position="233"/>
    </location>
</feature>
<evidence type="ECO:0000256" key="3">
    <source>
        <dbReference type="ARBA" id="ARBA00022692"/>
    </source>
</evidence>
<dbReference type="GO" id="GO:0005886">
    <property type="term" value="C:plasma membrane"/>
    <property type="evidence" value="ECO:0007669"/>
    <property type="project" value="UniProtKB-SubCell"/>
</dbReference>
<dbReference type="AlphaFoldDB" id="A0A212LGJ5"/>
<feature type="transmembrane region" description="Helical" evidence="6">
    <location>
        <begin position="98"/>
        <end position="118"/>
    </location>
</feature>
<keyword evidence="4 6" id="KW-1133">Transmembrane helix</keyword>
<dbReference type="Pfam" id="PF02653">
    <property type="entry name" value="BPD_transp_2"/>
    <property type="match status" value="1"/>
</dbReference>
<feature type="transmembrane region" description="Helical" evidence="6">
    <location>
        <begin position="158"/>
        <end position="182"/>
    </location>
</feature>
<proteinExistence type="predicted"/>
<organism evidence="7">
    <name type="scientific">uncultured Pleomorphomonas sp</name>
    <dbReference type="NCBI Taxonomy" id="442121"/>
    <lineage>
        <taxon>Bacteria</taxon>
        <taxon>Pseudomonadati</taxon>
        <taxon>Pseudomonadota</taxon>
        <taxon>Alphaproteobacteria</taxon>
        <taxon>Hyphomicrobiales</taxon>
        <taxon>Pleomorphomonadaceae</taxon>
        <taxon>Pleomorphomonas</taxon>
        <taxon>environmental samples</taxon>
    </lineage>
</organism>
<feature type="transmembrane region" description="Helical" evidence="6">
    <location>
        <begin position="295"/>
        <end position="311"/>
    </location>
</feature>
<feature type="transmembrane region" description="Helical" evidence="6">
    <location>
        <begin position="38"/>
        <end position="62"/>
    </location>
</feature>
<evidence type="ECO:0000256" key="6">
    <source>
        <dbReference type="SAM" id="Phobius"/>
    </source>
</evidence>
<feature type="transmembrane region" description="Helical" evidence="6">
    <location>
        <begin position="269"/>
        <end position="288"/>
    </location>
</feature>
<sequence length="314" mass="32261">MTSVASRLKAMPWIWSYVAAFVVWLTAMIAASGVGGSAMISAALTFSVFAVLVGIGQMFVIASGPGNIDLSIPAVIAVSGFVAMKVMGGSDAMILPGLLLGLLSGALFGLVNCATIWLFQVPPIISTLSMSMIIQSITISFGRGLLITPPPFLAFLTTYRVAGIPISAIATIVLAAAMAAVLRYSIYGRSVLAIGQNENAARLAGVKVWRTRFLTFMLSGLFAGLCGVLLSGMSGGASLDMGNEYMLTSIALVVIGGSSVSGGRANLTGIWGAALFLFLLISMLNSLGVGSGWRLVLNGLIIIAVIVVAGGDDS</sequence>
<feature type="transmembrane region" description="Helical" evidence="6">
    <location>
        <begin position="12"/>
        <end position="31"/>
    </location>
</feature>
<evidence type="ECO:0000313" key="7">
    <source>
        <dbReference type="EMBL" id="SCM76509.1"/>
    </source>
</evidence>
<accession>A0A212LGJ5</accession>
<dbReference type="CDD" id="cd06579">
    <property type="entry name" value="TM_PBP1_transp_AraH_like"/>
    <property type="match status" value="1"/>
</dbReference>
<comment type="subcellular location">
    <subcellularLocation>
        <location evidence="1">Cell membrane</location>
        <topology evidence="1">Multi-pass membrane protein</topology>
    </subcellularLocation>
</comment>
<dbReference type="GO" id="GO:0022857">
    <property type="term" value="F:transmembrane transporter activity"/>
    <property type="evidence" value="ECO:0007669"/>
    <property type="project" value="InterPro"/>
</dbReference>
<evidence type="ECO:0000256" key="5">
    <source>
        <dbReference type="ARBA" id="ARBA00023136"/>
    </source>
</evidence>
<feature type="transmembrane region" description="Helical" evidence="6">
    <location>
        <begin position="124"/>
        <end position="146"/>
    </location>
</feature>
<feature type="transmembrane region" description="Helical" evidence="6">
    <location>
        <begin position="245"/>
        <end position="263"/>
    </location>
</feature>
<protein>
    <submittedName>
        <fullName evidence="7">ABC transporter permease</fullName>
    </submittedName>
</protein>
<keyword evidence="5 6" id="KW-0472">Membrane</keyword>
<evidence type="ECO:0000256" key="2">
    <source>
        <dbReference type="ARBA" id="ARBA00022475"/>
    </source>
</evidence>
<keyword evidence="2" id="KW-1003">Cell membrane</keyword>
<evidence type="ECO:0000256" key="1">
    <source>
        <dbReference type="ARBA" id="ARBA00004651"/>
    </source>
</evidence>
<evidence type="ECO:0000256" key="4">
    <source>
        <dbReference type="ARBA" id="ARBA00022989"/>
    </source>
</evidence>
<dbReference type="PANTHER" id="PTHR32196">
    <property type="entry name" value="ABC TRANSPORTER PERMEASE PROTEIN YPHD-RELATED-RELATED"/>
    <property type="match status" value="1"/>
</dbReference>
<reference evidence="7" key="1">
    <citation type="submission" date="2016-08" db="EMBL/GenBank/DDBJ databases">
        <authorList>
            <person name="Seilhamer J.J."/>
        </authorList>
    </citation>
    <scope>NUCLEOTIDE SEQUENCE</scope>
    <source>
        <strain evidence="7">86</strain>
    </source>
</reference>
<feature type="transmembrane region" description="Helical" evidence="6">
    <location>
        <begin position="68"/>
        <end position="86"/>
    </location>
</feature>
<gene>
    <name evidence="7" type="ORF">KL86PLE_40314</name>
</gene>
<dbReference type="InterPro" id="IPR001851">
    <property type="entry name" value="ABC_transp_permease"/>
</dbReference>
<name>A0A212LGJ5_9HYPH</name>
<dbReference type="RefSeq" id="WP_288196671.1">
    <property type="nucleotide sequence ID" value="NZ_LT608334.1"/>
</dbReference>